<dbReference type="PANTHER" id="PTHR42855">
    <property type="entry name" value="ABC TRANSPORTER ATP-BINDING SUBUNIT"/>
    <property type="match status" value="1"/>
</dbReference>
<dbReference type="PROSITE" id="PS50893">
    <property type="entry name" value="ABC_TRANSPORTER_2"/>
    <property type="match status" value="2"/>
</dbReference>
<dbReference type="Gene3D" id="1.10.287.380">
    <property type="entry name" value="Valyl-tRNA synthetase, C-terminal domain"/>
    <property type="match status" value="1"/>
</dbReference>
<dbReference type="PANTHER" id="PTHR42855:SF1">
    <property type="entry name" value="ABC TRANSPORTER DOMAIN-CONTAINING PROTEIN"/>
    <property type="match status" value="1"/>
</dbReference>
<dbReference type="InterPro" id="IPR032524">
    <property type="entry name" value="ABC_tran_C"/>
</dbReference>
<dbReference type="InterPro" id="IPR051309">
    <property type="entry name" value="ABCF_ATPase"/>
</dbReference>
<dbReference type="GO" id="GO:0005737">
    <property type="term" value="C:cytoplasm"/>
    <property type="evidence" value="ECO:0007669"/>
    <property type="project" value="UniProtKB-SubCell"/>
</dbReference>
<dbReference type="InterPro" id="IPR003593">
    <property type="entry name" value="AAA+_ATPase"/>
</dbReference>
<keyword evidence="1 11" id="KW-0963">Cytoplasm</keyword>
<evidence type="ECO:0000256" key="9">
    <source>
        <dbReference type="ARBA" id="ARBA00049360"/>
    </source>
</evidence>
<dbReference type="PROSITE" id="PS00211">
    <property type="entry name" value="ABC_TRANSPORTER_1"/>
    <property type="match status" value="1"/>
</dbReference>
<evidence type="ECO:0000256" key="2">
    <source>
        <dbReference type="ARBA" id="ARBA00022737"/>
    </source>
</evidence>
<accession>A0A533QK55</accession>
<protein>
    <recommendedName>
        <fullName evidence="11">ATP-binding protein Uup</fullName>
        <ecNumber evidence="11">3.6.1.-</ecNumber>
    </recommendedName>
</protein>
<keyword evidence="8 11" id="KW-0234">DNA repair</keyword>
<dbReference type="CDD" id="cd03221">
    <property type="entry name" value="ABCF_EF-3"/>
    <property type="match status" value="2"/>
</dbReference>
<dbReference type="InterPro" id="IPR037118">
    <property type="entry name" value="Val-tRNA_synth_C_sf"/>
</dbReference>
<dbReference type="Pfam" id="PF12848">
    <property type="entry name" value="ABC_tran_Xtn"/>
    <property type="match status" value="1"/>
</dbReference>
<feature type="domain" description="ABC transporter" evidence="12">
    <location>
        <begin position="294"/>
        <end position="524"/>
    </location>
</feature>
<keyword evidence="2 11" id="KW-0677">Repeat</keyword>
<sequence length="601" mass="68746">MALLSLQDVSMGFGRPLLLEQVNLQIERGERVCLLGRNGAGKSTLLKLINGDLLPDSGEIVRQKGMYTAYLSQEIPGELRGTVFDIVSDGLKVSDRYQSIQNRDQGWKKQHQVEKVISQMQLDGNAEFNTLSSGLKRRVLLARGLVCDPDILLLDEPTNHLDVDSIGWLEEFLLRYGGTILFVTHDRTFLKKLATRIIELDRGNLTNWACDYETFLVRKQAVLDAEERQQAVFDKKLAQEEIWIRQGIKARRTRNEGRVRALEDMRRARQERRQVMGTVRMQTQEADRSGALVIKVEDATYSYDAKPIIRGFSAAIMRGDKIGIIGPNGSGKTTLLRLLLGELTPQQGNVRHGARLNITYFDQLRAQLKEDTSVFDNIGDGNDFITFNDKPRHVISYLQDFLFLPDRARIPVNALSGGERNRLLLARLFSRPSNVLVMDEPTNDLDLETLELLEELLLDYQGTLLLVSHDRTFLNNVVTSTFVFEGEGKVNEYIGGYDDWQRQSEGKKKNTLEKTPSKTESLRKQCERPRKLSFKEQRELEALPQRIETLETEQQQLYQVMGNPLFYQKGKDEIANIKSRVSSLECELAEAYQRWETLEKF</sequence>
<dbReference type="GO" id="GO:0005524">
    <property type="term" value="F:ATP binding"/>
    <property type="evidence" value="ECO:0007669"/>
    <property type="project" value="UniProtKB-UniRule"/>
</dbReference>
<dbReference type="GO" id="GO:0006281">
    <property type="term" value="P:DNA repair"/>
    <property type="evidence" value="ECO:0007669"/>
    <property type="project" value="UniProtKB-KW"/>
</dbReference>
<keyword evidence="4 11" id="KW-0227">DNA damage</keyword>
<dbReference type="FunFam" id="3.40.50.300:FF:000011">
    <property type="entry name" value="Putative ABC transporter ATP-binding component"/>
    <property type="match status" value="1"/>
</dbReference>
<dbReference type="InterPro" id="IPR032781">
    <property type="entry name" value="ABC_tran_Xtn"/>
</dbReference>
<evidence type="ECO:0000256" key="7">
    <source>
        <dbReference type="ARBA" id="ARBA00023125"/>
    </source>
</evidence>
<evidence type="ECO:0000256" key="6">
    <source>
        <dbReference type="ARBA" id="ARBA00022840"/>
    </source>
</evidence>
<evidence type="ECO:0000256" key="4">
    <source>
        <dbReference type="ARBA" id="ARBA00022763"/>
    </source>
</evidence>
<reference evidence="13 14" key="1">
    <citation type="submission" date="2019-04" db="EMBL/GenBank/DDBJ databases">
        <title>Genome of a novel bacterium Candidatus Jettenia ecosi reconstructed from metagenome of an anammox bioreactor.</title>
        <authorList>
            <person name="Mardanov A.V."/>
            <person name="Beletsky A.V."/>
            <person name="Ravin N.V."/>
            <person name="Botchkova E.A."/>
            <person name="Litti Y.V."/>
            <person name="Nozhevnikova A.N."/>
        </authorList>
    </citation>
    <scope>NUCLEOTIDE SEQUENCE [LARGE SCALE GENOMIC DNA]</scope>
    <source>
        <strain evidence="13">J2</strain>
    </source>
</reference>
<organism evidence="13 14">
    <name type="scientific">Candidatus Jettenia ecosi</name>
    <dbReference type="NCBI Taxonomy" id="2494326"/>
    <lineage>
        <taxon>Bacteria</taxon>
        <taxon>Pseudomonadati</taxon>
        <taxon>Planctomycetota</taxon>
        <taxon>Candidatus Brocadiia</taxon>
        <taxon>Candidatus Brocadiales</taxon>
        <taxon>Candidatus Brocadiaceae</taxon>
        <taxon>Candidatus Jettenia</taxon>
    </lineage>
</organism>
<evidence type="ECO:0000313" key="14">
    <source>
        <dbReference type="Proteomes" id="UP000319783"/>
    </source>
</evidence>
<comment type="caution">
    <text evidence="13">The sequence shown here is derived from an EMBL/GenBank/DDBJ whole genome shotgun (WGS) entry which is preliminary data.</text>
</comment>
<feature type="binding site" evidence="11">
    <location>
        <begin position="36"/>
        <end position="43"/>
    </location>
    <ligand>
        <name>ATP</name>
        <dbReference type="ChEBI" id="CHEBI:30616"/>
        <label>1</label>
    </ligand>
</feature>
<feature type="coiled-coil region" evidence="11">
    <location>
        <begin position="567"/>
        <end position="594"/>
    </location>
</feature>
<dbReference type="SMART" id="SM00382">
    <property type="entry name" value="AAA"/>
    <property type="match status" value="2"/>
</dbReference>
<comment type="similarity">
    <text evidence="10 11">Belongs to the ABC transporter superfamily. ABCF family. Uup subfamily.</text>
</comment>
<evidence type="ECO:0000256" key="11">
    <source>
        <dbReference type="HAMAP-Rule" id="MF_00848"/>
    </source>
</evidence>
<comment type="catalytic activity">
    <reaction evidence="9 11">
        <text>ATP + H2O = ADP + phosphate + H(+)</text>
        <dbReference type="Rhea" id="RHEA:13065"/>
        <dbReference type="ChEBI" id="CHEBI:15377"/>
        <dbReference type="ChEBI" id="CHEBI:15378"/>
        <dbReference type="ChEBI" id="CHEBI:30616"/>
        <dbReference type="ChEBI" id="CHEBI:43474"/>
        <dbReference type="ChEBI" id="CHEBI:456216"/>
    </reaction>
</comment>
<keyword evidence="5 11" id="KW-0378">Hydrolase</keyword>
<dbReference type="SUPFAM" id="SSF52540">
    <property type="entry name" value="P-loop containing nucleoside triphosphate hydrolases"/>
    <property type="match status" value="2"/>
</dbReference>
<dbReference type="InterPro" id="IPR003439">
    <property type="entry name" value="ABC_transporter-like_ATP-bd"/>
</dbReference>
<dbReference type="InterPro" id="IPR017871">
    <property type="entry name" value="ABC_transporter-like_CS"/>
</dbReference>
<keyword evidence="6 11" id="KW-0067">ATP-binding</keyword>
<comment type="function">
    <text evidence="11">Probably plays a role in ribosome assembly or function. May be involved in resolution of branched DNA intermediates that result from template switching in postreplication gaps. Binds DNA and has ATPase activity.</text>
</comment>
<evidence type="ECO:0000256" key="3">
    <source>
        <dbReference type="ARBA" id="ARBA00022741"/>
    </source>
</evidence>
<dbReference type="GO" id="GO:0003677">
    <property type="term" value="F:DNA binding"/>
    <property type="evidence" value="ECO:0007669"/>
    <property type="project" value="UniProtKB-UniRule"/>
</dbReference>
<dbReference type="GO" id="GO:0043022">
    <property type="term" value="F:ribosome binding"/>
    <property type="evidence" value="ECO:0007669"/>
    <property type="project" value="UniProtKB-UniRule"/>
</dbReference>
<keyword evidence="3 11" id="KW-0547">Nucleotide-binding</keyword>
<dbReference type="InterPro" id="IPR027417">
    <property type="entry name" value="P-loop_NTPase"/>
</dbReference>
<keyword evidence="7 11" id="KW-0238">DNA-binding</keyword>
<proteinExistence type="inferred from homology"/>
<dbReference type="AlphaFoldDB" id="A0A533QK55"/>
<dbReference type="Pfam" id="PF00005">
    <property type="entry name" value="ABC_tran"/>
    <property type="match status" value="2"/>
</dbReference>
<feature type="domain" description="ABC transporter" evidence="12">
    <location>
        <begin position="4"/>
        <end position="227"/>
    </location>
</feature>
<dbReference type="EC" id="3.6.1.-" evidence="11"/>
<dbReference type="InterPro" id="IPR043686">
    <property type="entry name" value="Uup"/>
</dbReference>
<dbReference type="GO" id="GO:0016887">
    <property type="term" value="F:ATP hydrolysis activity"/>
    <property type="evidence" value="ECO:0007669"/>
    <property type="project" value="UniProtKB-UniRule"/>
</dbReference>
<keyword evidence="11" id="KW-0175">Coiled coil</keyword>
<evidence type="ECO:0000256" key="5">
    <source>
        <dbReference type="ARBA" id="ARBA00022801"/>
    </source>
</evidence>
<gene>
    <name evidence="11" type="primary">uup</name>
    <name evidence="13" type="ORF">JETT_0586</name>
</gene>
<evidence type="ECO:0000259" key="12">
    <source>
        <dbReference type="PROSITE" id="PS50893"/>
    </source>
</evidence>
<dbReference type="HAMAP" id="MF_00848">
    <property type="entry name" value="Uup"/>
    <property type="match status" value="1"/>
</dbReference>
<feature type="binding site" evidence="11">
    <location>
        <begin position="326"/>
        <end position="333"/>
    </location>
    <ligand>
        <name>ATP</name>
        <dbReference type="ChEBI" id="CHEBI:30616"/>
        <label>2</label>
    </ligand>
</feature>
<dbReference type="EMBL" id="SULG01000007">
    <property type="protein sequence ID" value="TLD43151.1"/>
    <property type="molecule type" value="Genomic_DNA"/>
</dbReference>
<evidence type="ECO:0000256" key="8">
    <source>
        <dbReference type="ARBA" id="ARBA00023204"/>
    </source>
</evidence>
<comment type="subcellular location">
    <subcellularLocation>
        <location evidence="11">Cytoplasm</location>
    </subcellularLocation>
    <text evidence="11">Associates with ribosomes.</text>
</comment>
<dbReference type="FunFam" id="3.40.50.300:FF:000309">
    <property type="entry name" value="ABC transporter ATP-binding protein"/>
    <property type="match status" value="1"/>
</dbReference>
<evidence type="ECO:0000256" key="10">
    <source>
        <dbReference type="ARBA" id="ARBA00061478"/>
    </source>
</evidence>
<evidence type="ECO:0000256" key="1">
    <source>
        <dbReference type="ARBA" id="ARBA00022490"/>
    </source>
</evidence>
<name>A0A533QK55_9BACT</name>
<dbReference type="Gene3D" id="3.40.50.300">
    <property type="entry name" value="P-loop containing nucleotide triphosphate hydrolases"/>
    <property type="match status" value="2"/>
</dbReference>
<evidence type="ECO:0000313" key="13">
    <source>
        <dbReference type="EMBL" id="TLD43151.1"/>
    </source>
</evidence>
<dbReference type="Proteomes" id="UP000319783">
    <property type="component" value="Unassembled WGS sequence"/>
</dbReference>
<dbReference type="Pfam" id="PF16326">
    <property type="entry name" value="ABC_tran_CTD"/>
    <property type="match status" value="1"/>
</dbReference>